<dbReference type="GO" id="GO:0006281">
    <property type="term" value="P:DNA repair"/>
    <property type="evidence" value="ECO:0007669"/>
    <property type="project" value="TreeGrafter"/>
</dbReference>
<dbReference type="InterPro" id="IPR036412">
    <property type="entry name" value="HAD-like_sf"/>
</dbReference>
<accession>A0A7Y9EDG3</accession>
<protein>
    <submittedName>
        <fullName evidence="1">Beta-phosphoglucomutase-like phosphatase (HAD superfamily)</fullName>
    </submittedName>
</protein>
<dbReference type="SUPFAM" id="SSF56784">
    <property type="entry name" value="HAD-like"/>
    <property type="match status" value="1"/>
</dbReference>
<dbReference type="GO" id="GO:0005829">
    <property type="term" value="C:cytosol"/>
    <property type="evidence" value="ECO:0007669"/>
    <property type="project" value="TreeGrafter"/>
</dbReference>
<evidence type="ECO:0000313" key="2">
    <source>
        <dbReference type="Proteomes" id="UP000529783"/>
    </source>
</evidence>
<gene>
    <name evidence="1" type="ORF">BJY14_001555</name>
</gene>
<dbReference type="PANTHER" id="PTHR43434">
    <property type="entry name" value="PHOSPHOGLYCOLATE PHOSPHATASE"/>
    <property type="match status" value="1"/>
</dbReference>
<proteinExistence type="predicted"/>
<dbReference type="Gene3D" id="3.40.50.1000">
    <property type="entry name" value="HAD superfamily/HAD-like"/>
    <property type="match status" value="1"/>
</dbReference>
<organism evidence="1 2">
    <name type="scientific">Actinomadura luteofluorescens</name>
    <dbReference type="NCBI Taxonomy" id="46163"/>
    <lineage>
        <taxon>Bacteria</taxon>
        <taxon>Bacillati</taxon>
        <taxon>Actinomycetota</taxon>
        <taxon>Actinomycetes</taxon>
        <taxon>Streptosporangiales</taxon>
        <taxon>Thermomonosporaceae</taxon>
        <taxon>Actinomadura</taxon>
    </lineage>
</organism>
<dbReference type="InterPro" id="IPR050155">
    <property type="entry name" value="HAD-like_hydrolase_sf"/>
</dbReference>
<dbReference type="GO" id="GO:0008967">
    <property type="term" value="F:phosphoglycolate phosphatase activity"/>
    <property type="evidence" value="ECO:0007669"/>
    <property type="project" value="TreeGrafter"/>
</dbReference>
<sequence length="242" mass="25283">MSTNHLADVLRPVKHVLLDFDGPVCSVFAGLPAPEVARRLYGALLSTLTVDAPADWATETDPLALLRHVADARPDLAATADRTLTRLEVEAVASAERNAGGEAAIRACVESGRSVWIISNNSGAAIRDYLDAHGLADVIAGVFGRVPGDPTSMKPSPRLLLDALAGASAAPESCILIGDAVRDVQAGHAAKVATIGYANKPGKEAKLTAAGAVVVTDSMEGRRGCSRLTIRLWLSTLTVFDR</sequence>
<dbReference type="InterPro" id="IPR023214">
    <property type="entry name" value="HAD_sf"/>
</dbReference>
<dbReference type="PANTHER" id="PTHR43434:SF1">
    <property type="entry name" value="PHOSPHOGLYCOLATE PHOSPHATASE"/>
    <property type="match status" value="1"/>
</dbReference>
<dbReference type="Proteomes" id="UP000529783">
    <property type="component" value="Unassembled WGS sequence"/>
</dbReference>
<name>A0A7Y9EDG3_9ACTN</name>
<dbReference type="CDD" id="cd01427">
    <property type="entry name" value="HAD_like"/>
    <property type="match status" value="1"/>
</dbReference>
<reference evidence="1 2" key="1">
    <citation type="submission" date="2020-07" db="EMBL/GenBank/DDBJ databases">
        <title>Sequencing the genomes of 1000 actinobacteria strains.</title>
        <authorList>
            <person name="Klenk H.-P."/>
        </authorList>
    </citation>
    <scope>NUCLEOTIDE SEQUENCE [LARGE SCALE GENOMIC DNA]</scope>
    <source>
        <strain evidence="1 2">DSM 40398</strain>
    </source>
</reference>
<dbReference type="AlphaFoldDB" id="A0A7Y9EDG3"/>
<comment type="caution">
    <text evidence="1">The sequence shown here is derived from an EMBL/GenBank/DDBJ whole genome shotgun (WGS) entry which is preliminary data.</text>
</comment>
<dbReference type="EMBL" id="JACCBA010000001">
    <property type="protein sequence ID" value="NYD45572.1"/>
    <property type="molecule type" value="Genomic_DNA"/>
</dbReference>
<keyword evidence="2" id="KW-1185">Reference proteome</keyword>
<evidence type="ECO:0000313" key="1">
    <source>
        <dbReference type="EMBL" id="NYD45572.1"/>
    </source>
</evidence>
<dbReference type="Pfam" id="PF00702">
    <property type="entry name" value="Hydrolase"/>
    <property type="match status" value="1"/>
</dbReference>
<dbReference type="RefSeq" id="WP_179842976.1">
    <property type="nucleotide sequence ID" value="NZ_JACCBA010000001.1"/>
</dbReference>